<accession>A0A4Q7JGA5</accession>
<feature type="transmembrane region" description="Helical" evidence="7">
    <location>
        <begin position="30"/>
        <end position="56"/>
    </location>
</feature>
<dbReference type="EMBL" id="SFCC01000001">
    <property type="protein sequence ID" value="RZQ65784.1"/>
    <property type="molecule type" value="Genomic_DNA"/>
</dbReference>
<proteinExistence type="inferred from homology"/>
<protein>
    <submittedName>
        <fullName evidence="8">GlsB/YeaQ/YmgE family stress response membrane protein</fullName>
    </submittedName>
</protein>
<dbReference type="RefSeq" id="WP_130473352.1">
    <property type="nucleotide sequence ID" value="NZ_SFCC01000001.1"/>
</dbReference>
<name>A0A4Q7JGA5_9PSEU</name>
<evidence type="ECO:0000256" key="6">
    <source>
        <dbReference type="ARBA" id="ARBA00023136"/>
    </source>
</evidence>
<keyword evidence="6 7" id="KW-0472">Membrane</keyword>
<dbReference type="PANTHER" id="PTHR33884:SF3">
    <property type="entry name" value="UPF0410 PROTEIN YMGE"/>
    <property type="match status" value="1"/>
</dbReference>
<feature type="transmembrane region" description="Helical" evidence="7">
    <location>
        <begin position="6"/>
        <end position="23"/>
    </location>
</feature>
<gene>
    <name evidence="8" type="ORF">EWH70_01485</name>
</gene>
<dbReference type="Pfam" id="PF04226">
    <property type="entry name" value="Transgly_assoc"/>
    <property type="match status" value="1"/>
</dbReference>
<evidence type="ECO:0000256" key="5">
    <source>
        <dbReference type="ARBA" id="ARBA00022989"/>
    </source>
</evidence>
<evidence type="ECO:0000313" key="9">
    <source>
        <dbReference type="Proteomes" id="UP000292003"/>
    </source>
</evidence>
<comment type="subcellular location">
    <subcellularLocation>
        <location evidence="1">Cell membrane</location>
        <topology evidence="1">Multi-pass membrane protein</topology>
    </subcellularLocation>
</comment>
<evidence type="ECO:0000313" key="8">
    <source>
        <dbReference type="EMBL" id="RZQ65784.1"/>
    </source>
</evidence>
<comment type="similarity">
    <text evidence="2">Belongs to the UPF0410 family.</text>
</comment>
<evidence type="ECO:0000256" key="7">
    <source>
        <dbReference type="SAM" id="Phobius"/>
    </source>
</evidence>
<keyword evidence="3" id="KW-1003">Cell membrane</keyword>
<dbReference type="AlphaFoldDB" id="A0A4Q7JGA5"/>
<evidence type="ECO:0000256" key="4">
    <source>
        <dbReference type="ARBA" id="ARBA00022692"/>
    </source>
</evidence>
<comment type="caution">
    <text evidence="8">The sequence shown here is derived from an EMBL/GenBank/DDBJ whole genome shotgun (WGS) entry which is preliminary data.</text>
</comment>
<keyword evidence="5 7" id="KW-1133">Transmembrane helix</keyword>
<dbReference type="InterPro" id="IPR007341">
    <property type="entry name" value="Transgly_assoc"/>
</dbReference>
<feature type="transmembrane region" description="Helical" evidence="7">
    <location>
        <begin position="62"/>
        <end position="81"/>
    </location>
</feature>
<evidence type="ECO:0000256" key="3">
    <source>
        <dbReference type="ARBA" id="ARBA00022475"/>
    </source>
</evidence>
<evidence type="ECO:0000256" key="2">
    <source>
        <dbReference type="ARBA" id="ARBA00011006"/>
    </source>
</evidence>
<dbReference type="Proteomes" id="UP000292003">
    <property type="component" value="Unassembled WGS sequence"/>
</dbReference>
<sequence length="90" mass="9530">MFWTIVGWIGFGLIAGFIARALVPGKDDIGLLMTIVIGIVGSVVGGFLFGLLTVGLRGFQPAGWIGSVIGAIIVLVIYNKVTGRKRRART</sequence>
<dbReference type="PANTHER" id="PTHR33884">
    <property type="entry name" value="UPF0410 PROTEIN YMGE"/>
    <property type="match status" value="1"/>
</dbReference>
<evidence type="ECO:0000256" key="1">
    <source>
        <dbReference type="ARBA" id="ARBA00004651"/>
    </source>
</evidence>
<dbReference type="GO" id="GO:0005886">
    <property type="term" value="C:plasma membrane"/>
    <property type="evidence" value="ECO:0007669"/>
    <property type="project" value="UniProtKB-SubCell"/>
</dbReference>
<dbReference type="OrthoDB" id="5197368at2"/>
<reference evidence="8 9" key="1">
    <citation type="submission" date="2019-02" db="EMBL/GenBank/DDBJ databases">
        <title>Draft genome sequence of Amycolatopsis sp. 8-3EHSu isolated from roots of Suaeda maritima.</title>
        <authorList>
            <person name="Duangmal K."/>
            <person name="Chantavorakit T."/>
        </authorList>
    </citation>
    <scope>NUCLEOTIDE SEQUENCE [LARGE SCALE GENOMIC DNA]</scope>
    <source>
        <strain evidence="8 9">8-3EHSu</strain>
    </source>
</reference>
<keyword evidence="4 7" id="KW-0812">Transmembrane</keyword>
<organism evidence="8 9">
    <name type="scientific">Amycolatopsis suaedae</name>
    <dbReference type="NCBI Taxonomy" id="2510978"/>
    <lineage>
        <taxon>Bacteria</taxon>
        <taxon>Bacillati</taxon>
        <taxon>Actinomycetota</taxon>
        <taxon>Actinomycetes</taxon>
        <taxon>Pseudonocardiales</taxon>
        <taxon>Pseudonocardiaceae</taxon>
        <taxon>Amycolatopsis</taxon>
    </lineage>
</organism>
<keyword evidence="9" id="KW-1185">Reference proteome</keyword>